<dbReference type="AlphaFoldDB" id="A0A366KAA1"/>
<evidence type="ECO:0008006" key="3">
    <source>
        <dbReference type="Google" id="ProtNLM"/>
    </source>
</evidence>
<proteinExistence type="predicted"/>
<sequence>MSPKRMEPYEQEALAWPKVSAADLYRWNSLFSGVAVTQNSFVEMSVRNAIDKALLDWAHARGYADWLGETPRDDWFNGDTGVPLQGVPPLIMILLGTNQIKKIWSSCRKVYRVWQNDSTHPKHGQYPNRDDAFSQLMFGSWQQLLGPTEFKSKDHDYIRRAVAARQLWKEALRYAFPELTQGKVNDQHRVKILLDVDRIRRLHNRVSHGENVLGIQTDQYLDKMLTVLSAINHRISDWVMDQTGSTYRTVAKLKYHPVLLQAYQQNDPLSSDREIVAYKLTSDGSYSGKEVIEAHLKNAESHEGRTLITLGKPPLAKNKSLIRSILLVDVEGKKAAVGEIDDYGHADTKQPPAGYARPAYEKPHQERTAWFAVKNLYEADCRDGKVIGYKTTDGLAVPSCFTGQVTMRYVRHT</sequence>
<organism evidence="1 2">
    <name type="scientific">Bifidobacterium aemilianum</name>
    <dbReference type="NCBI Taxonomy" id="2493120"/>
    <lineage>
        <taxon>Bacteria</taxon>
        <taxon>Bacillati</taxon>
        <taxon>Actinomycetota</taxon>
        <taxon>Actinomycetes</taxon>
        <taxon>Bifidobacteriales</taxon>
        <taxon>Bifidobacteriaceae</taxon>
        <taxon>Bifidobacterium</taxon>
    </lineage>
</organism>
<reference evidence="1 2" key="1">
    <citation type="submission" date="2017-10" db="EMBL/GenBank/DDBJ databases">
        <title>Bifidobacterium xylocopum sp. nov. and Bifidobacterium aemilianum sp. nov., from the carpenter bee (Xylocopa violacea) digestive tract.</title>
        <authorList>
            <person name="Alberoni D."/>
            <person name="Baffoni L."/>
            <person name="Di Gioia D."/>
            <person name="Gaggia F."/>
            <person name="Biavati B."/>
        </authorList>
    </citation>
    <scope>NUCLEOTIDE SEQUENCE [LARGE SCALE GENOMIC DNA]</scope>
    <source>
        <strain evidence="1 2">XV10</strain>
    </source>
</reference>
<name>A0A366KAA1_9BIFI</name>
<evidence type="ECO:0000313" key="2">
    <source>
        <dbReference type="Proteomes" id="UP000252530"/>
    </source>
</evidence>
<gene>
    <name evidence="1" type="ORF">CRD60_02390</name>
</gene>
<dbReference type="Proteomes" id="UP000252530">
    <property type="component" value="Unassembled WGS sequence"/>
</dbReference>
<keyword evidence="2" id="KW-1185">Reference proteome</keyword>
<evidence type="ECO:0000313" key="1">
    <source>
        <dbReference type="EMBL" id="RBP98043.1"/>
    </source>
</evidence>
<protein>
    <recommendedName>
        <fullName evidence="3">Abi-like protein</fullName>
    </recommendedName>
</protein>
<comment type="caution">
    <text evidence="1">The sequence shown here is derived from an EMBL/GenBank/DDBJ whole genome shotgun (WGS) entry which is preliminary data.</text>
</comment>
<accession>A0A366KAA1</accession>
<dbReference type="EMBL" id="PDCG01000002">
    <property type="protein sequence ID" value="RBP98043.1"/>
    <property type="molecule type" value="Genomic_DNA"/>
</dbReference>